<organism evidence="2 3">
    <name type="scientific">Qipengyuania spongiae</name>
    <dbReference type="NCBI Taxonomy" id="2909673"/>
    <lineage>
        <taxon>Bacteria</taxon>
        <taxon>Pseudomonadati</taxon>
        <taxon>Pseudomonadota</taxon>
        <taxon>Alphaproteobacteria</taxon>
        <taxon>Sphingomonadales</taxon>
        <taxon>Erythrobacteraceae</taxon>
        <taxon>Qipengyuania</taxon>
    </lineage>
</organism>
<reference evidence="2" key="1">
    <citation type="submission" date="2022-02" db="EMBL/GenBank/DDBJ databases">
        <title>Qipengyuania spongiae sp. nov., isolated from marine sponge.</title>
        <authorList>
            <person name="Li Z."/>
            <person name="Zhang M."/>
        </authorList>
    </citation>
    <scope>NUCLEOTIDE SEQUENCE</scope>
    <source>
        <strain evidence="2">PHS-Z21</strain>
    </source>
</reference>
<gene>
    <name evidence="2" type="ORF">L1F33_14040</name>
</gene>
<sequence length="181" mass="18267">MSSHRVRSRLFVAIAALAALVQLSVPHGWMIASAAQGLPTLVPCPTSSPQFAALGKAHVAHRAATKVGEVASHGDHSAHSITKSDAGKAVEHGASAHPQRASGHTVSGTGNHGDHDDHSALSGVMCDFAALSAPATLPEAPAIRAPLPATPNVIPSRIAYVFPGRGLAAPPPPSTGPPIIS</sequence>
<evidence type="ECO:0000313" key="3">
    <source>
        <dbReference type="Proteomes" id="UP001065265"/>
    </source>
</evidence>
<protein>
    <recommendedName>
        <fullName evidence="4">DUF2946 domain-containing protein</fullName>
    </recommendedName>
</protein>
<accession>A0ABY5SXR2</accession>
<dbReference type="EMBL" id="CP092471">
    <property type="protein sequence ID" value="UVI39327.1"/>
    <property type="molecule type" value="Genomic_DNA"/>
</dbReference>
<proteinExistence type="predicted"/>
<dbReference type="RefSeq" id="WP_265558571.1">
    <property type="nucleotide sequence ID" value="NZ_CP092471.1"/>
</dbReference>
<feature type="region of interest" description="Disordered" evidence="1">
    <location>
        <begin position="69"/>
        <end position="118"/>
    </location>
</feature>
<name>A0ABY5SXR2_9SPHN</name>
<evidence type="ECO:0000256" key="1">
    <source>
        <dbReference type="SAM" id="MobiDB-lite"/>
    </source>
</evidence>
<keyword evidence="3" id="KW-1185">Reference proteome</keyword>
<evidence type="ECO:0000313" key="2">
    <source>
        <dbReference type="EMBL" id="UVI39327.1"/>
    </source>
</evidence>
<evidence type="ECO:0008006" key="4">
    <source>
        <dbReference type="Google" id="ProtNLM"/>
    </source>
</evidence>
<dbReference type="Proteomes" id="UP001065265">
    <property type="component" value="Chromosome"/>
</dbReference>